<evidence type="ECO:0000256" key="8">
    <source>
        <dbReference type="PROSITE-ProRule" id="PRU00042"/>
    </source>
</evidence>
<evidence type="ECO:0000256" key="7">
    <source>
        <dbReference type="ARBA" id="ARBA00023242"/>
    </source>
</evidence>
<feature type="domain" description="C2H2-type" evidence="10">
    <location>
        <begin position="225"/>
        <end position="252"/>
    </location>
</feature>
<evidence type="ECO:0000313" key="12">
    <source>
        <dbReference type="Proteomes" id="UP000230750"/>
    </source>
</evidence>
<evidence type="ECO:0000256" key="9">
    <source>
        <dbReference type="SAM" id="MobiDB-lite"/>
    </source>
</evidence>
<keyword evidence="3" id="KW-0677">Repeat</keyword>
<evidence type="ECO:0000256" key="6">
    <source>
        <dbReference type="ARBA" id="ARBA00023125"/>
    </source>
</evidence>
<dbReference type="GO" id="GO:0008270">
    <property type="term" value="F:zinc ion binding"/>
    <property type="evidence" value="ECO:0007669"/>
    <property type="project" value="UniProtKB-KW"/>
</dbReference>
<dbReference type="SMART" id="SM00355">
    <property type="entry name" value="ZnF_C2H2"/>
    <property type="match status" value="9"/>
</dbReference>
<dbReference type="GO" id="GO:0000978">
    <property type="term" value="F:RNA polymerase II cis-regulatory region sequence-specific DNA binding"/>
    <property type="evidence" value="ECO:0007669"/>
    <property type="project" value="TreeGrafter"/>
</dbReference>
<dbReference type="OrthoDB" id="10039931at2759"/>
<reference evidence="11 12" key="1">
    <citation type="journal article" date="2017" name="PLoS Biol.">
        <title>The sea cucumber genome provides insights into morphological evolution and visceral regeneration.</title>
        <authorList>
            <person name="Zhang X."/>
            <person name="Sun L."/>
            <person name="Yuan J."/>
            <person name="Sun Y."/>
            <person name="Gao Y."/>
            <person name="Zhang L."/>
            <person name="Li S."/>
            <person name="Dai H."/>
            <person name="Hamel J.F."/>
            <person name="Liu C."/>
            <person name="Yu Y."/>
            <person name="Liu S."/>
            <person name="Lin W."/>
            <person name="Guo K."/>
            <person name="Jin S."/>
            <person name="Xu P."/>
            <person name="Storey K.B."/>
            <person name="Huan P."/>
            <person name="Zhang T."/>
            <person name="Zhou Y."/>
            <person name="Zhang J."/>
            <person name="Lin C."/>
            <person name="Li X."/>
            <person name="Xing L."/>
            <person name="Huo D."/>
            <person name="Sun M."/>
            <person name="Wang L."/>
            <person name="Mercier A."/>
            <person name="Li F."/>
            <person name="Yang H."/>
            <person name="Xiang J."/>
        </authorList>
    </citation>
    <scope>NUCLEOTIDE SEQUENCE [LARGE SCALE GENOMIC DNA]</scope>
    <source>
        <strain evidence="11">Shaxun</strain>
        <tissue evidence="11">Muscle</tissue>
    </source>
</reference>
<evidence type="ECO:0000256" key="4">
    <source>
        <dbReference type="ARBA" id="ARBA00022771"/>
    </source>
</evidence>
<keyword evidence="2" id="KW-0479">Metal-binding</keyword>
<dbReference type="InterPro" id="IPR036236">
    <property type="entry name" value="Znf_C2H2_sf"/>
</dbReference>
<keyword evidence="12" id="KW-1185">Reference proteome</keyword>
<organism evidence="11 12">
    <name type="scientific">Stichopus japonicus</name>
    <name type="common">Sea cucumber</name>
    <dbReference type="NCBI Taxonomy" id="307972"/>
    <lineage>
        <taxon>Eukaryota</taxon>
        <taxon>Metazoa</taxon>
        <taxon>Echinodermata</taxon>
        <taxon>Eleutherozoa</taxon>
        <taxon>Echinozoa</taxon>
        <taxon>Holothuroidea</taxon>
        <taxon>Aspidochirotacea</taxon>
        <taxon>Aspidochirotida</taxon>
        <taxon>Stichopodidae</taxon>
        <taxon>Apostichopus</taxon>
    </lineage>
</organism>
<dbReference type="STRING" id="307972.A0A2G8K678"/>
<dbReference type="PROSITE" id="PS00028">
    <property type="entry name" value="ZINC_FINGER_C2H2_1"/>
    <property type="match status" value="4"/>
</dbReference>
<dbReference type="GO" id="GO:0045892">
    <property type="term" value="P:negative regulation of DNA-templated transcription"/>
    <property type="evidence" value="ECO:0007669"/>
    <property type="project" value="UniProtKB-ARBA"/>
</dbReference>
<name>A0A2G8K678_STIJA</name>
<dbReference type="GO" id="GO:0005634">
    <property type="term" value="C:nucleus"/>
    <property type="evidence" value="ECO:0007669"/>
    <property type="project" value="UniProtKB-SubCell"/>
</dbReference>
<dbReference type="Pfam" id="PF00096">
    <property type="entry name" value="zf-C2H2"/>
    <property type="match status" value="3"/>
</dbReference>
<keyword evidence="6" id="KW-0238">DNA-binding</keyword>
<dbReference type="PROSITE" id="PS50157">
    <property type="entry name" value="ZINC_FINGER_C2H2_2"/>
    <property type="match status" value="3"/>
</dbReference>
<dbReference type="Proteomes" id="UP000230750">
    <property type="component" value="Unassembled WGS sequence"/>
</dbReference>
<dbReference type="InterPro" id="IPR051574">
    <property type="entry name" value="ZnF_E-box_Homeobox"/>
</dbReference>
<protein>
    <submittedName>
        <fullName evidence="11">Putative histone H4 transcription factor</fullName>
    </submittedName>
</protein>
<dbReference type="EMBL" id="MRZV01000843">
    <property type="protein sequence ID" value="PIK43518.1"/>
    <property type="molecule type" value="Genomic_DNA"/>
</dbReference>
<keyword evidence="7" id="KW-0539">Nucleus</keyword>
<dbReference type="AlphaFoldDB" id="A0A2G8K678"/>
<comment type="caution">
    <text evidence="11">The sequence shown here is derived from an EMBL/GenBank/DDBJ whole genome shotgun (WGS) entry which is preliminary data.</text>
</comment>
<dbReference type="SUPFAM" id="SSF57667">
    <property type="entry name" value="beta-beta-alpha zinc fingers"/>
    <property type="match status" value="3"/>
</dbReference>
<evidence type="ECO:0000256" key="1">
    <source>
        <dbReference type="ARBA" id="ARBA00004123"/>
    </source>
</evidence>
<feature type="region of interest" description="Disordered" evidence="9">
    <location>
        <begin position="511"/>
        <end position="540"/>
    </location>
</feature>
<evidence type="ECO:0000256" key="3">
    <source>
        <dbReference type="ARBA" id="ARBA00022737"/>
    </source>
</evidence>
<proteinExistence type="predicted"/>
<feature type="domain" description="C2H2-type" evidence="10">
    <location>
        <begin position="280"/>
        <end position="307"/>
    </location>
</feature>
<dbReference type="PANTHER" id="PTHR24391:SF18">
    <property type="entry name" value="EG:115C2.6 PROTEIN"/>
    <property type="match status" value="1"/>
</dbReference>
<evidence type="ECO:0000256" key="2">
    <source>
        <dbReference type="ARBA" id="ARBA00022723"/>
    </source>
</evidence>
<comment type="subcellular location">
    <subcellularLocation>
        <location evidence="1">Nucleus</location>
    </subcellularLocation>
</comment>
<accession>A0A2G8K678</accession>
<evidence type="ECO:0000259" key="10">
    <source>
        <dbReference type="PROSITE" id="PS50157"/>
    </source>
</evidence>
<gene>
    <name evidence="11" type="ORF">BSL78_19616</name>
</gene>
<dbReference type="GO" id="GO:0000981">
    <property type="term" value="F:DNA-binding transcription factor activity, RNA polymerase II-specific"/>
    <property type="evidence" value="ECO:0007669"/>
    <property type="project" value="TreeGrafter"/>
</dbReference>
<keyword evidence="5" id="KW-0862">Zinc</keyword>
<feature type="domain" description="C2H2-type" evidence="10">
    <location>
        <begin position="251"/>
        <end position="279"/>
    </location>
</feature>
<feature type="region of interest" description="Disordered" evidence="9">
    <location>
        <begin position="456"/>
        <end position="479"/>
    </location>
</feature>
<evidence type="ECO:0000256" key="5">
    <source>
        <dbReference type="ARBA" id="ARBA00022833"/>
    </source>
</evidence>
<keyword evidence="4 8" id="KW-0863">Zinc-finger</keyword>
<feature type="compositionally biased region" description="Gly residues" evidence="9">
    <location>
        <begin position="466"/>
        <end position="479"/>
    </location>
</feature>
<evidence type="ECO:0000313" key="11">
    <source>
        <dbReference type="EMBL" id="PIK43518.1"/>
    </source>
</evidence>
<feature type="compositionally biased region" description="Gly residues" evidence="9">
    <location>
        <begin position="512"/>
        <end position="529"/>
    </location>
</feature>
<dbReference type="PANTHER" id="PTHR24391">
    <property type="entry name" value="HISTONE H4 TRANSCRIPTION FACTOR-RELATED"/>
    <property type="match status" value="1"/>
</dbReference>
<sequence>MAKAKRPRVNLAKLKFQLSCEWGDCDHSASSMPFFMRHVKEHFVDFLPEGVTADNYKKHTLEPNDKICCLWRNCYYLTSDPILLIRHLFYHAFHTKIKGRGKSLVTLASSFPDCQVDIPNSNFLQELPNPFECRWASCQFTTDNIEAFFVHNEEHYDFLDGKTTVVCRWEGCNIMCWNKYRLRDHLIAHTQEKKFACHNCGNMFSNSTKFLDHLEKQVPLDDQNFQCSHCSKIFANQRLLRDHVRVHVNHYKCPLCDMTCHSPSNLRNHINSRHSEDRPFPCDFCGLGCRTKYDLLRHIQTHSQNHNLCCDFFDCKYKAKTTTSLRRHYQKEHLNLDPKKYCCHICQQRFTQGGKLTIISRGNINSSGRQDSVDSDCPKVHDTSFHRRYKEHEDGLYRLQTVRYESLEITEHFLNDKKQDEVAVEELQVDKQLTDVLQEQMEMVQESMALAEYQEEERGRMEGYEDGGGGRLEGYEEGGGGRLEGYEEGRGGGGRLVEYQEGDGGRLVEYQEGGGGRMEGYEEGGGGGGRLEEYQEGAGGRLEGYEEGREEGRMGWYQEGEGGRMVQYQEEEGGGDRLEGFDDMIADGVVTLGAEETVMLPVDDGGMYQVRLHDAEIERYQR</sequence>
<dbReference type="InterPro" id="IPR013087">
    <property type="entry name" value="Znf_C2H2_type"/>
</dbReference>
<dbReference type="Gene3D" id="3.30.160.60">
    <property type="entry name" value="Classic Zinc Finger"/>
    <property type="match status" value="3"/>
</dbReference>